<keyword evidence="1" id="KW-0812">Transmembrane</keyword>
<feature type="transmembrane region" description="Helical" evidence="1">
    <location>
        <begin position="117"/>
        <end position="136"/>
    </location>
</feature>
<evidence type="ECO:0000256" key="1">
    <source>
        <dbReference type="SAM" id="Phobius"/>
    </source>
</evidence>
<dbReference type="RefSeq" id="WP_307336455.1">
    <property type="nucleotide sequence ID" value="NZ_JAUSUD010000001.1"/>
</dbReference>
<name>A0ABT9ZBL1_9BACI</name>
<keyword evidence="3" id="KW-0378">Hydrolase</keyword>
<dbReference type="GO" id="GO:0006508">
    <property type="term" value="P:proteolysis"/>
    <property type="evidence" value="ECO:0007669"/>
    <property type="project" value="UniProtKB-KW"/>
</dbReference>
<dbReference type="GO" id="GO:0008233">
    <property type="term" value="F:peptidase activity"/>
    <property type="evidence" value="ECO:0007669"/>
    <property type="project" value="UniProtKB-KW"/>
</dbReference>
<proteinExistence type="predicted"/>
<protein>
    <submittedName>
        <fullName evidence="3">ATP-dependent Zn protease</fullName>
    </submittedName>
</protein>
<feature type="chain" id="PRO_5046476545" evidence="2">
    <location>
        <begin position="22"/>
        <end position="145"/>
    </location>
</feature>
<sequence>MKRKLLIFTFVIFSFATSVQALSWAYSFVVWNGNVYEVTDENVSESELGKGIGEVKTKPNDMTGSYYGNASNTYPKGTKYYEISGTSTEVAIAVEVEEKQWVKAVYVHDAPFHWMDFVTRILPVLILIAIVAIIIIRMRKSEFKM</sequence>
<feature type="signal peptide" evidence="2">
    <location>
        <begin position="1"/>
        <end position="21"/>
    </location>
</feature>
<keyword evidence="1" id="KW-0472">Membrane</keyword>
<evidence type="ECO:0000313" key="4">
    <source>
        <dbReference type="Proteomes" id="UP001234495"/>
    </source>
</evidence>
<evidence type="ECO:0000313" key="3">
    <source>
        <dbReference type="EMBL" id="MDQ0229191.1"/>
    </source>
</evidence>
<reference evidence="3 4" key="1">
    <citation type="submission" date="2023-07" db="EMBL/GenBank/DDBJ databases">
        <title>Genomic Encyclopedia of Type Strains, Phase IV (KMG-IV): sequencing the most valuable type-strain genomes for metagenomic binning, comparative biology and taxonomic classification.</title>
        <authorList>
            <person name="Goeker M."/>
        </authorList>
    </citation>
    <scope>NUCLEOTIDE SEQUENCE [LARGE SCALE GENOMIC DNA]</scope>
    <source>
        <strain evidence="3 4">DSM 29005</strain>
    </source>
</reference>
<dbReference type="Proteomes" id="UP001234495">
    <property type="component" value="Unassembled WGS sequence"/>
</dbReference>
<keyword evidence="3" id="KW-0645">Protease</keyword>
<accession>A0ABT9ZBL1</accession>
<keyword evidence="4" id="KW-1185">Reference proteome</keyword>
<organism evidence="3 4">
    <name type="scientific">Metabacillus malikii</name>
    <dbReference type="NCBI Taxonomy" id="1504265"/>
    <lineage>
        <taxon>Bacteria</taxon>
        <taxon>Bacillati</taxon>
        <taxon>Bacillota</taxon>
        <taxon>Bacilli</taxon>
        <taxon>Bacillales</taxon>
        <taxon>Bacillaceae</taxon>
        <taxon>Metabacillus</taxon>
    </lineage>
</organism>
<evidence type="ECO:0000256" key="2">
    <source>
        <dbReference type="SAM" id="SignalP"/>
    </source>
</evidence>
<comment type="caution">
    <text evidence="3">The sequence shown here is derived from an EMBL/GenBank/DDBJ whole genome shotgun (WGS) entry which is preliminary data.</text>
</comment>
<dbReference type="EMBL" id="JAUSUD010000001">
    <property type="protein sequence ID" value="MDQ0229191.1"/>
    <property type="molecule type" value="Genomic_DNA"/>
</dbReference>
<keyword evidence="2" id="KW-0732">Signal</keyword>
<gene>
    <name evidence="3" type="ORF">J2S19_000441</name>
</gene>
<keyword evidence="1" id="KW-1133">Transmembrane helix</keyword>